<feature type="domain" description="Cytochrome c" evidence="6">
    <location>
        <begin position="136"/>
        <end position="279"/>
    </location>
</feature>
<dbReference type="InterPro" id="IPR021796">
    <property type="entry name" value="Tll0287-like_dom"/>
</dbReference>
<dbReference type="Gene3D" id="6.10.340.10">
    <property type="match status" value="1"/>
</dbReference>
<dbReference type="InterPro" id="IPR009056">
    <property type="entry name" value="Cyt_c-like_dom"/>
</dbReference>
<evidence type="ECO:0000259" key="6">
    <source>
        <dbReference type="PROSITE" id="PS51007"/>
    </source>
</evidence>
<keyword evidence="1 3" id="KW-0479">Metal-binding</keyword>
<gene>
    <name evidence="7" type="ORF">CDO81_09275</name>
</gene>
<evidence type="ECO:0000313" key="7">
    <source>
        <dbReference type="EMBL" id="OWR04757.1"/>
    </source>
</evidence>
<dbReference type="GO" id="GO:0016020">
    <property type="term" value="C:membrane"/>
    <property type="evidence" value="ECO:0007669"/>
    <property type="project" value="InterPro"/>
</dbReference>
<dbReference type="GO" id="GO:0009055">
    <property type="term" value="F:electron transfer activity"/>
    <property type="evidence" value="ECO:0007669"/>
    <property type="project" value="InterPro"/>
</dbReference>
<keyword evidence="3" id="KW-0349">Heme</keyword>
<comment type="caution">
    <text evidence="7">The sequence shown here is derived from an EMBL/GenBank/DDBJ whole genome shotgun (WGS) entry which is preliminary data.</text>
</comment>
<dbReference type="CDD" id="cd06225">
    <property type="entry name" value="HAMP"/>
    <property type="match status" value="1"/>
</dbReference>
<dbReference type="SMART" id="SM00304">
    <property type="entry name" value="HAMP"/>
    <property type="match status" value="1"/>
</dbReference>
<organism evidence="7 8">
    <name type="scientific">Roseateles puraquae</name>
    <dbReference type="NCBI Taxonomy" id="431059"/>
    <lineage>
        <taxon>Bacteria</taxon>
        <taxon>Pseudomonadati</taxon>
        <taxon>Pseudomonadota</taxon>
        <taxon>Betaproteobacteria</taxon>
        <taxon>Burkholderiales</taxon>
        <taxon>Sphaerotilaceae</taxon>
        <taxon>Roseateles</taxon>
    </lineage>
</organism>
<evidence type="ECO:0000313" key="8">
    <source>
        <dbReference type="Proteomes" id="UP000197446"/>
    </source>
</evidence>
<keyword evidence="4" id="KW-1133">Transmembrane helix</keyword>
<dbReference type="OrthoDB" id="114218at2"/>
<dbReference type="GO" id="GO:0020037">
    <property type="term" value="F:heme binding"/>
    <property type="evidence" value="ECO:0007669"/>
    <property type="project" value="InterPro"/>
</dbReference>
<accession>A0A254NEI7</accession>
<evidence type="ECO:0000256" key="4">
    <source>
        <dbReference type="SAM" id="Phobius"/>
    </source>
</evidence>
<reference evidence="7 8" key="1">
    <citation type="journal article" date="2007" name="Int. J. Syst. Evol. Microbiol.">
        <title>Description of Pelomonas aquatica sp. nov. and Pelomonas puraquae sp. nov., isolated from industrial and haemodialysis water.</title>
        <authorList>
            <person name="Gomila M."/>
            <person name="Bowien B."/>
            <person name="Falsen E."/>
            <person name="Moore E.R."/>
            <person name="Lalucat J."/>
        </authorList>
    </citation>
    <scope>NUCLEOTIDE SEQUENCE [LARGE SCALE GENOMIC DNA]</scope>
    <source>
        <strain evidence="7 8">CCUG 52769</strain>
    </source>
</reference>
<evidence type="ECO:0000256" key="2">
    <source>
        <dbReference type="ARBA" id="ARBA00023004"/>
    </source>
</evidence>
<evidence type="ECO:0000256" key="3">
    <source>
        <dbReference type="PROSITE-ProRule" id="PRU00433"/>
    </source>
</evidence>
<keyword evidence="4" id="KW-0472">Membrane</keyword>
<dbReference type="Pfam" id="PF00672">
    <property type="entry name" value="HAMP"/>
    <property type="match status" value="1"/>
</dbReference>
<dbReference type="Pfam" id="PF11845">
    <property type="entry name" value="Tll0287-like"/>
    <property type="match status" value="1"/>
</dbReference>
<sequence>MKLLAKFNLVYLLVMSLGIALSGYIARNLLQENAQQETVASARMLMEKALAVRNYTNTQIKPLLAAQMSQEFLPQTVPSYSATEVLNTLLSKHPEFAYKEATLNPTNPRDRATSWEVDIVGQFRSSAELKETVGTRDTPAGPSLYIARPLRITDPACLACHSSVDAAPATMVAKYGPANGFGWNLNEVIGAQIVSVPLGVPLQRADQTFKVFISSLIGVFIAVGIVLNLMVWMLVVRPVTQLSALADRVSQGELDAPEFEARGRDEIATLSDSFSRMRASVVQAMKLLDS</sequence>
<keyword evidence="2 3" id="KW-0408">Iron</keyword>
<name>A0A254NEI7_9BURK</name>
<proteinExistence type="predicted"/>
<feature type="domain" description="HAMP" evidence="5">
    <location>
        <begin position="233"/>
        <end position="286"/>
    </location>
</feature>
<evidence type="ECO:0000256" key="1">
    <source>
        <dbReference type="ARBA" id="ARBA00022723"/>
    </source>
</evidence>
<keyword evidence="8" id="KW-1185">Reference proteome</keyword>
<protein>
    <submittedName>
        <fullName evidence="7">Signal protein</fullName>
    </submittedName>
</protein>
<dbReference type="GO" id="GO:0007165">
    <property type="term" value="P:signal transduction"/>
    <property type="evidence" value="ECO:0007669"/>
    <property type="project" value="InterPro"/>
</dbReference>
<dbReference type="SUPFAM" id="SSF158472">
    <property type="entry name" value="HAMP domain-like"/>
    <property type="match status" value="1"/>
</dbReference>
<dbReference type="PROSITE" id="PS50885">
    <property type="entry name" value="HAMP"/>
    <property type="match status" value="1"/>
</dbReference>
<dbReference type="EMBL" id="NISI01000002">
    <property type="protein sequence ID" value="OWR04757.1"/>
    <property type="molecule type" value="Genomic_DNA"/>
</dbReference>
<feature type="transmembrane region" description="Helical" evidence="4">
    <location>
        <begin position="211"/>
        <end position="235"/>
    </location>
</feature>
<dbReference type="InterPro" id="IPR003660">
    <property type="entry name" value="HAMP_dom"/>
</dbReference>
<dbReference type="RefSeq" id="WP_088482890.1">
    <property type="nucleotide sequence ID" value="NZ_NISI01000002.1"/>
</dbReference>
<dbReference type="Proteomes" id="UP000197446">
    <property type="component" value="Unassembled WGS sequence"/>
</dbReference>
<dbReference type="AlphaFoldDB" id="A0A254NEI7"/>
<dbReference type="GO" id="GO:0046872">
    <property type="term" value="F:metal ion binding"/>
    <property type="evidence" value="ECO:0007669"/>
    <property type="project" value="UniProtKB-KW"/>
</dbReference>
<keyword evidence="4" id="KW-0812">Transmembrane</keyword>
<evidence type="ECO:0000259" key="5">
    <source>
        <dbReference type="PROSITE" id="PS50885"/>
    </source>
</evidence>
<dbReference type="PROSITE" id="PS51007">
    <property type="entry name" value="CYTC"/>
    <property type="match status" value="1"/>
</dbReference>
<feature type="transmembrane region" description="Helical" evidence="4">
    <location>
        <begin position="7"/>
        <end position="26"/>
    </location>
</feature>